<accession>A0A800N8G5</accession>
<evidence type="ECO:0000313" key="2">
    <source>
        <dbReference type="EMBL" id="KAF0821810.1"/>
    </source>
</evidence>
<dbReference type="RefSeq" id="WP_159346773.1">
    <property type="nucleotide sequence ID" value="NZ_JBALOT010000065.1"/>
</dbReference>
<gene>
    <name evidence="2" type="ORF">KIS1582_4432</name>
</gene>
<sequence length="119" mass="13770">MHTVQHGVQQAGQARQLAQQLIQQTQQGSQQYRMMLQQEQQNIQMLEQILQREKQAAQLIEQSLHSNELAIQRCQEVVNICNQMQGQLTGPEMTTLQQPFNNQLQTGSQYNYAGTFRQQ</sequence>
<dbReference type="EMBL" id="VDEM01000081">
    <property type="protein sequence ID" value="KAF0821810.1"/>
    <property type="molecule type" value="Genomic_DNA"/>
</dbReference>
<keyword evidence="1" id="KW-0175">Coiled coil</keyword>
<dbReference type="AlphaFoldDB" id="A0A800N8G5"/>
<feature type="coiled-coil region" evidence="1">
    <location>
        <begin position="29"/>
        <end position="63"/>
    </location>
</feature>
<protein>
    <recommendedName>
        <fullName evidence="4">AMP-dependent synthetase and ligase</fullName>
    </recommendedName>
</protein>
<evidence type="ECO:0000256" key="1">
    <source>
        <dbReference type="SAM" id="Coils"/>
    </source>
</evidence>
<evidence type="ECO:0000313" key="3">
    <source>
        <dbReference type="Proteomes" id="UP000465778"/>
    </source>
</evidence>
<name>A0A800N8G5_CYTFI</name>
<comment type="caution">
    <text evidence="2">The sequence shown here is derived from an EMBL/GenBank/DDBJ whole genome shotgun (WGS) entry which is preliminary data.</text>
</comment>
<evidence type="ECO:0008006" key="4">
    <source>
        <dbReference type="Google" id="ProtNLM"/>
    </source>
</evidence>
<reference evidence="2 3" key="1">
    <citation type="journal article" date="2020" name="G3 (Bethesda)">
        <title>Whole Genome Sequencing and Comparative Genomics of Two Nematicidal Bacillus Strains Reveals a Wide Range of Possible Virulence Factors.</title>
        <authorList>
            <person name="Susic N."/>
            <person name="Janezic S."/>
            <person name="Rupnik M."/>
            <person name="Geric Stare B."/>
        </authorList>
    </citation>
    <scope>NUCLEOTIDE SEQUENCE [LARGE SCALE GENOMIC DNA]</scope>
    <source>
        <strain evidence="2 3">I-1582</strain>
    </source>
</reference>
<proteinExistence type="predicted"/>
<dbReference type="OrthoDB" id="2889003at2"/>
<dbReference type="Proteomes" id="UP000465778">
    <property type="component" value="Unassembled WGS sequence"/>
</dbReference>
<organism evidence="2 3">
    <name type="scientific">Cytobacillus firmus</name>
    <name type="common">Bacillus firmus</name>
    <dbReference type="NCBI Taxonomy" id="1399"/>
    <lineage>
        <taxon>Bacteria</taxon>
        <taxon>Bacillati</taxon>
        <taxon>Bacillota</taxon>
        <taxon>Bacilli</taxon>
        <taxon>Bacillales</taxon>
        <taxon>Bacillaceae</taxon>
        <taxon>Cytobacillus</taxon>
    </lineage>
</organism>